<dbReference type="AlphaFoldDB" id="A0A1I5Y8K3"/>
<dbReference type="STRING" id="1079859.SAMN04515674_11798"/>
<dbReference type="OrthoDB" id="6206554at2"/>
<dbReference type="PANTHER" id="PTHR22550:SF5">
    <property type="entry name" value="LEUCINE ZIPPER PROTEIN 4"/>
    <property type="match status" value="1"/>
</dbReference>
<dbReference type="InterPro" id="IPR050768">
    <property type="entry name" value="UPF0353/GerABKA_families"/>
</dbReference>
<dbReference type="InterPro" id="IPR036465">
    <property type="entry name" value="vWFA_dom_sf"/>
</dbReference>
<name>A0A1I5Y8K3_9BACT</name>
<dbReference type="RefSeq" id="WP_092019352.1">
    <property type="nucleotide sequence ID" value="NZ_FOXH01000017.1"/>
</dbReference>
<dbReference type="EMBL" id="FOXH01000017">
    <property type="protein sequence ID" value="SFQ40572.1"/>
    <property type="molecule type" value="Genomic_DNA"/>
</dbReference>
<evidence type="ECO:0000256" key="5">
    <source>
        <dbReference type="SAM" id="Phobius"/>
    </source>
</evidence>
<evidence type="ECO:0000256" key="1">
    <source>
        <dbReference type="ARBA" id="ARBA00022475"/>
    </source>
</evidence>
<sequence length="320" mass="36284">MNWNQNLGKSEYWFIALFVLLYVLYLGRVFWIARRLKTTARSSILKLILRGIYFTLLIMALLDPSFGDVKGTIKAEGKDIFLLVDVSRSMDATDIQPSRLEKAKFEINRLIQYFHGDRIGLIVFSEGAFMLSPLTFDKDAINLFIPQINTKMLPEGGTDFTASLELTLEKMTRRLKEGNKSKVLVLISDGENFGGNNSPVMAEFRKKGINVFTVGIGTTNGSAIRNGSTYLKDSEGNTVITRLESESLKKIASDGRGEYFEINSTQDNFTELIARIEQISNNLIDQKEVLVTANKYFYFLIFALFLMCIDVFFAVRTFQL</sequence>
<evidence type="ECO:0000313" key="8">
    <source>
        <dbReference type="Proteomes" id="UP000199306"/>
    </source>
</evidence>
<keyword evidence="8" id="KW-1185">Reference proteome</keyword>
<proteinExistence type="predicted"/>
<dbReference type="PROSITE" id="PS50234">
    <property type="entry name" value="VWFA"/>
    <property type="match status" value="1"/>
</dbReference>
<reference evidence="7 8" key="1">
    <citation type="submission" date="2016-10" db="EMBL/GenBank/DDBJ databases">
        <authorList>
            <person name="de Groot N.N."/>
        </authorList>
    </citation>
    <scope>NUCLEOTIDE SEQUENCE [LARGE SCALE GENOMIC DNA]</scope>
    <source>
        <strain evidence="8">E92,LMG 26720,CCM 7988</strain>
    </source>
</reference>
<keyword evidence="3 5" id="KW-1133">Transmembrane helix</keyword>
<protein>
    <submittedName>
        <fullName evidence="7">Ca-activated chloride channel family protein</fullName>
    </submittedName>
</protein>
<dbReference type="Proteomes" id="UP000199306">
    <property type="component" value="Unassembled WGS sequence"/>
</dbReference>
<feature type="transmembrane region" description="Helical" evidence="5">
    <location>
        <begin position="12"/>
        <end position="31"/>
    </location>
</feature>
<feature type="domain" description="VWFA" evidence="6">
    <location>
        <begin position="79"/>
        <end position="276"/>
    </location>
</feature>
<keyword evidence="2 5" id="KW-0812">Transmembrane</keyword>
<keyword evidence="1" id="KW-1003">Cell membrane</keyword>
<organism evidence="7 8">
    <name type="scientific">Pseudarcicella hirudinis</name>
    <dbReference type="NCBI Taxonomy" id="1079859"/>
    <lineage>
        <taxon>Bacteria</taxon>
        <taxon>Pseudomonadati</taxon>
        <taxon>Bacteroidota</taxon>
        <taxon>Cytophagia</taxon>
        <taxon>Cytophagales</taxon>
        <taxon>Flectobacillaceae</taxon>
        <taxon>Pseudarcicella</taxon>
    </lineage>
</organism>
<accession>A0A1I5Y8K3</accession>
<evidence type="ECO:0000313" key="7">
    <source>
        <dbReference type="EMBL" id="SFQ40572.1"/>
    </source>
</evidence>
<keyword evidence="4 5" id="KW-0472">Membrane</keyword>
<dbReference type="Gene3D" id="3.40.50.410">
    <property type="entry name" value="von Willebrand factor, type A domain"/>
    <property type="match status" value="1"/>
</dbReference>
<evidence type="ECO:0000256" key="4">
    <source>
        <dbReference type="ARBA" id="ARBA00023136"/>
    </source>
</evidence>
<dbReference type="PANTHER" id="PTHR22550">
    <property type="entry name" value="SPORE GERMINATION PROTEIN"/>
    <property type="match status" value="1"/>
</dbReference>
<evidence type="ECO:0000256" key="2">
    <source>
        <dbReference type="ARBA" id="ARBA00022692"/>
    </source>
</evidence>
<dbReference type="Pfam" id="PF13519">
    <property type="entry name" value="VWA_2"/>
    <property type="match status" value="1"/>
</dbReference>
<gene>
    <name evidence="7" type="ORF">SAMN04515674_11798</name>
</gene>
<dbReference type="SMART" id="SM00327">
    <property type="entry name" value="VWA"/>
    <property type="match status" value="1"/>
</dbReference>
<dbReference type="SUPFAM" id="SSF53300">
    <property type="entry name" value="vWA-like"/>
    <property type="match status" value="1"/>
</dbReference>
<feature type="transmembrane region" description="Helical" evidence="5">
    <location>
        <begin position="296"/>
        <end position="315"/>
    </location>
</feature>
<dbReference type="InterPro" id="IPR002035">
    <property type="entry name" value="VWF_A"/>
</dbReference>
<evidence type="ECO:0000256" key="3">
    <source>
        <dbReference type="ARBA" id="ARBA00022989"/>
    </source>
</evidence>
<evidence type="ECO:0000259" key="6">
    <source>
        <dbReference type="PROSITE" id="PS50234"/>
    </source>
</evidence>